<dbReference type="STRING" id="930129.SAMN05216352_1088"/>
<evidence type="ECO:0000256" key="1">
    <source>
        <dbReference type="ARBA" id="ARBA00022723"/>
    </source>
</evidence>
<gene>
    <name evidence="4" type="ORF">SAMN05216352_1088</name>
</gene>
<keyword evidence="5" id="KW-1185">Reference proteome</keyword>
<feature type="domain" description="NodB homology" evidence="3">
    <location>
        <begin position="27"/>
        <end position="209"/>
    </location>
</feature>
<dbReference type="InterPro" id="IPR002509">
    <property type="entry name" value="NODB_dom"/>
</dbReference>
<evidence type="ECO:0000259" key="3">
    <source>
        <dbReference type="PROSITE" id="PS51677"/>
    </source>
</evidence>
<keyword evidence="1" id="KW-0479">Metal-binding</keyword>
<accession>A0A1G8KU30</accession>
<dbReference type="Gene3D" id="3.20.20.370">
    <property type="entry name" value="Glycoside hydrolase/deacetylase"/>
    <property type="match status" value="1"/>
</dbReference>
<evidence type="ECO:0000313" key="4">
    <source>
        <dbReference type="EMBL" id="SDI46879.1"/>
    </source>
</evidence>
<name>A0A1G8KU30_9BACI</name>
<keyword evidence="2" id="KW-0378">Hydrolase</keyword>
<dbReference type="AlphaFoldDB" id="A0A1G8KU30"/>
<evidence type="ECO:0000313" key="5">
    <source>
        <dbReference type="Proteomes" id="UP000199017"/>
    </source>
</evidence>
<dbReference type="EMBL" id="FNDU01000008">
    <property type="protein sequence ID" value="SDI46879.1"/>
    <property type="molecule type" value="Genomic_DNA"/>
</dbReference>
<dbReference type="GO" id="GO:0016810">
    <property type="term" value="F:hydrolase activity, acting on carbon-nitrogen (but not peptide) bonds"/>
    <property type="evidence" value="ECO:0007669"/>
    <property type="project" value="InterPro"/>
</dbReference>
<dbReference type="PROSITE" id="PS51677">
    <property type="entry name" value="NODB"/>
    <property type="match status" value="1"/>
</dbReference>
<dbReference type="PANTHER" id="PTHR10587:SF133">
    <property type="entry name" value="CHITIN DEACETYLASE 1-RELATED"/>
    <property type="match status" value="1"/>
</dbReference>
<dbReference type="InterPro" id="IPR050248">
    <property type="entry name" value="Polysacc_deacetylase_ArnD"/>
</dbReference>
<dbReference type="GO" id="GO:0016020">
    <property type="term" value="C:membrane"/>
    <property type="evidence" value="ECO:0007669"/>
    <property type="project" value="TreeGrafter"/>
</dbReference>
<protein>
    <submittedName>
        <fullName evidence="4">Peptidoglycan/xylan/chitin deacetylase, PgdA/CDA1 family</fullName>
    </submittedName>
</protein>
<dbReference type="GO" id="GO:0005975">
    <property type="term" value="P:carbohydrate metabolic process"/>
    <property type="evidence" value="ECO:0007669"/>
    <property type="project" value="InterPro"/>
</dbReference>
<dbReference type="InterPro" id="IPR011330">
    <property type="entry name" value="Glyco_hydro/deAcase_b/a-brl"/>
</dbReference>
<dbReference type="PANTHER" id="PTHR10587">
    <property type="entry name" value="GLYCOSYL TRANSFERASE-RELATED"/>
    <property type="match status" value="1"/>
</dbReference>
<reference evidence="4 5" key="1">
    <citation type="submission" date="2016-10" db="EMBL/GenBank/DDBJ databases">
        <authorList>
            <person name="de Groot N.N."/>
        </authorList>
    </citation>
    <scope>NUCLEOTIDE SEQUENCE [LARGE SCALE GENOMIC DNA]</scope>
    <source>
        <strain evidence="5">P4B,CCM 7963,CECT 7998,DSM 25260,IBRC-M 10614,KCTC 13821</strain>
    </source>
</reference>
<dbReference type="GO" id="GO:0046872">
    <property type="term" value="F:metal ion binding"/>
    <property type="evidence" value="ECO:0007669"/>
    <property type="project" value="UniProtKB-KW"/>
</dbReference>
<dbReference type="Proteomes" id="UP000199017">
    <property type="component" value="Unassembled WGS sequence"/>
</dbReference>
<sequence length="219" mass="24696">MCMQLTNHSRSMKGSSGMIYIGDTSKKRMALTFDDGPEDIYTPHILEILREKSVKATFFVIGKEARAYSKLLKQIYKEGHAIGNHSWDHSKLPGLTDKQLIESIQSTTMEIEKITGADTDLFRPPYGSINDQQVTLLHEHGYRLIMWGIDTIDWSGSSAKTILSRVIEQATPGGIVLQHTIRVPEKLDETIKALPHIINQLRLKGFELVTVPILLDKIE</sequence>
<dbReference type="SUPFAM" id="SSF88713">
    <property type="entry name" value="Glycoside hydrolase/deacetylase"/>
    <property type="match status" value="1"/>
</dbReference>
<dbReference type="CDD" id="cd10917">
    <property type="entry name" value="CE4_NodB_like_6s_7s"/>
    <property type="match status" value="1"/>
</dbReference>
<dbReference type="Pfam" id="PF01522">
    <property type="entry name" value="Polysacc_deac_1"/>
    <property type="match status" value="1"/>
</dbReference>
<proteinExistence type="predicted"/>
<evidence type="ECO:0000256" key="2">
    <source>
        <dbReference type="ARBA" id="ARBA00022801"/>
    </source>
</evidence>
<organism evidence="4 5">
    <name type="scientific">Alteribacillus bidgolensis</name>
    <dbReference type="NCBI Taxonomy" id="930129"/>
    <lineage>
        <taxon>Bacteria</taxon>
        <taxon>Bacillati</taxon>
        <taxon>Bacillota</taxon>
        <taxon>Bacilli</taxon>
        <taxon>Bacillales</taxon>
        <taxon>Bacillaceae</taxon>
        <taxon>Alteribacillus</taxon>
    </lineage>
</organism>